<evidence type="ECO:0000313" key="2">
    <source>
        <dbReference type="EMBL" id="CAJ1941714.1"/>
    </source>
</evidence>
<name>A0AAD2FIE8_9STRA</name>
<accession>A0AAD2FIE8</accession>
<feature type="region of interest" description="Disordered" evidence="1">
    <location>
        <begin position="1"/>
        <end position="20"/>
    </location>
</feature>
<protein>
    <submittedName>
        <fullName evidence="2">Uncharacterized protein</fullName>
    </submittedName>
</protein>
<dbReference type="AlphaFoldDB" id="A0AAD2FIE8"/>
<dbReference type="Proteomes" id="UP001295423">
    <property type="component" value="Unassembled WGS sequence"/>
</dbReference>
<proteinExistence type="predicted"/>
<feature type="compositionally biased region" description="Polar residues" evidence="1">
    <location>
        <begin position="1"/>
        <end position="17"/>
    </location>
</feature>
<keyword evidence="3" id="KW-1185">Reference proteome</keyword>
<reference evidence="2" key="1">
    <citation type="submission" date="2023-08" db="EMBL/GenBank/DDBJ databases">
        <authorList>
            <person name="Audoor S."/>
            <person name="Bilcke G."/>
        </authorList>
    </citation>
    <scope>NUCLEOTIDE SEQUENCE</scope>
</reference>
<evidence type="ECO:0000256" key="1">
    <source>
        <dbReference type="SAM" id="MobiDB-lite"/>
    </source>
</evidence>
<evidence type="ECO:0000313" key="3">
    <source>
        <dbReference type="Proteomes" id="UP001295423"/>
    </source>
</evidence>
<dbReference type="EMBL" id="CAKOGP040001067">
    <property type="protein sequence ID" value="CAJ1941714.1"/>
    <property type="molecule type" value="Genomic_DNA"/>
</dbReference>
<organism evidence="2 3">
    <name type="scientific">Cylindrotheca closterium</name>
    <dbReference type="NCBI Taxonomy" id="2856"/>
    <lineage>
        <taxon>Eukaryota</taxon>
        <taxon>Sar</taxon>
        <taxon>Stramenopiles</taxon>
        <taxon>Ochrophyta</taxon>
        <taxon>Bacillariophyta</taxon>
        <taxon>Bacillariophyceae</taxon>
        <taxon>Bacillariophycidae</taxon>
        <taxon>Bacillariales</taxon>
        <taxon>Bacillariaceae</taxon>
        <taxon>Cylindrotheca</taxon>
    </lineage>
</organism>
<feature type="compositionally biased region" description="Polar residues" evidence="1">
    <location>
        <begin position="103"/>
        <end position="115"/>
    </location>
</feature>
<sequence>MTKMESAQQTGAENSARTKIGNAINSVGPVAFGIGQKISWLQEYPGTIAFRAMVKNSFDAYGEASQEGRDEIVRGIVNQFPPDVTIEKNEALRKEKQDAENIPTLSESGITNLSQ</sequence>
<comment type="caution">
    <text evidence="2">The sequence shown here is derived from an EMBL/GenBank/DDBJ whole genome shotgun (WGS) entry which is preliminary data.</text>
</comment>
<gene>
    <name evidence="2" type="ORF">CYCCA115_LOCUS7633</name>
</gene>
<feature type="region of interest" description="Disordered" evidence="1">
    <location>
        <begin position="92"/>
        <end position="115"/>
    </location>
</feature>